<organism evidence="1 2">
    <name type="scientific">Gigaspora margarita</name>
    <dbReference type="NCBI Taxonomy" id="4874"/>
    <lineage>
        <taxon>Eukaryota</taxon>
        <taxon>Fungi</taxon>
        <taxon>Fungi incertae sedis</taxon>
        <taxon>Mucoromycota</taxon>
        <taxon>Glomeromycotina</taxon>
        <taxon>Glomeromycetes</taxon>
        <taxon>Diversisporales</taxon>
        <taxon>Gigasporaceae</taxon>
        <taxon>Gigaspora</taxon>
    </lineage>
</organism>
<dbReference type="InterPro" id="IPR036537">
    <property type="entry name" value="Adaptor_Cbl_N_dom_sf"/>
</dbReference>
<dbReference type="EMBL" id="CAJVQB010003055">
    <property type="protein sequence ID" value="CAG8595988.1"/>
    <property type="molecule type" value="Genomic_DNA"/>
</dbReference>
<evidence type="ECO:0000313" key="1">
    <source>
        <dbReference type="EMBL" id="CAG8595988.1"/>
    </source>
</evidence>
<reference evidence="1 2" key="1">
    <citation type="submission" date="2021-06" db="EMBL/GenBank/DDBJ databases">
        <authorList>
            <person name="Kallberg Y."/>
            <person name="Tangrot J."/>
            <person name="Rosling A."/>
        </authorList>
    </citation>
    <scope>NUCLEOTIDE SEQUENCE [LARGE SCALE GENOMIC DNA]</scope>
    <source>
        <strain evidence="1 2">120-4 pot B 10/14</strain>
    </source>
</reference>
<protein>
    <submittedName>
        <fullName evidence="1">9557_t:CDS:1</fullName>
    </submittedName>
</protein>
<keyword evidence="2" id="KW-1185">Reference proteome</keyword>
<dbReference type="CDD" id="cd21037">
    <property type="entry name" value="MLKL_NTD"/>
    <property type="match status" value="1"/>
</dbReference>
<name>A0ABN7UIX5_GIGMA</name>
<gene>
    <name evidence="1" type="ORF">GMARGA_LOCUS6640</name>
</gene>
<sequence length="634" mass="74741">MSNILDADCSVVENLLKTYINEIIQICENPRFNKQICYVLYDLTMIIKSAIKILQRREKDDEITFKPKCRMTLKKFTSLVKNIKEFAENITNLDSPIIYENTNSIKNKYAEIIKECKTCMKNMNNMKFPITIDIEDQRRIDDEGLKEIEHFITERNNFLVDELNSGLIIYKQDSHYLKKSAYKFKAQPTLKKANRKFHIKLVFPVTKGEYFLLDKRIDPSVFNPELVDWISRFLTNNPIKAYLEIRYPEFELSLEDIKLPRILLKHFENALKTSDPYHELIKLFEIYGFVIPIKFTYGHKLYRLMDLSTISSSENIKQMKLIKYEDFDTFEVTKIFDKWDNLAQQINEQSYLYFKDNNLYQRNEFREWANFCIQNKFFKDLQINYDKLCPLYDFPEFPSQQEVKSILGIGAGVKEKVLASGIIKIRSFEENENEIKIHVDLRDLNLKTDNYHIFGRLISHDGKPIDSINIIFKCMCNTSFYVKVAKVNKIDQSKYSRLKIAWMLIGLPEIGYYSLNTRKISVLALESYKFHYNGETSLSKTFQIPKNILKNSIICTSFKYPPNCWPNFIANIQHNENEIKVTIHRNKDPSENNDNNNSISNEYILTLCILHSENNEITADPSVRTVNNTYINAR</sequence>
<accession>A0ABN7UIX5</accession>
<dbReference type="Proteomes" id="UP000789901">
    <property type="component" value="Unassembled WGS sequence"/>
</dbReference>
<dbReference type="InterPro" id="IPR059179">
    <property type="entry name" value="MLKL-like_MCAfunc"/>
</dbReference>
<proteinExistence type="predicted"/>
<dbReference type="Gene3D" id="1.20.930.20">
    <property type="entry name" value="Adaptor protein Cbl, N-terminal domain"/>
    <property type="match status" value="1"/>
</dbReference>
<evidence type="ECO:0000313" key="2">
    <source>
        <dbReference type="Proteomes" id="UP000789901"/>
    </source>
</evidence>
<comment type="caution">
    <text evidence="1">The sequence shown here is derived from an EMBL/GenBank/DDBJ whole genome shotgun (WGS) entry which is preliminary data.</text>
</comment>